<proteinExistence type="predicted"/>
<gene>
    <name evidence="1" type="ORF">QQS21_001360</name>
</gene>
<evidence type="ECO:0000313" key="1">
    <source>
        <dbReference type="EMBL" id="KAK2612589.1"/>
    </source>
</evidence>
<keyword evidence="2" id="KW-1185">Reference proteome</keyword>
<comment type="caution">
    <text evidence="1">The sequence shown here is derived from an EMBL/GenBank/DDBJ whole genome shotgun (WGS) entry which is preliminary data.</text>
</comment>
<dbReference type="AlphaFoldDB" id="A0AAJ0CZR7"/>
<protein>
    <submittedName>
        <fullName evidence="1">Uncharacterized protein</fullName>
    </submittedName>
</protein>
<sequence>MDSTPVKTQWITVRGLGKYNELTADQLLWYERTDEEGSHRHCIHLHAVMLTYEPSMKNATNLPAMSISQFVDTCNKSIPIYIIPCPKVQILKIVLHNYIYRRWFRPYKSEIDCARFICKFITPQDLPKEVSPSQSTINGLVSLNMAICNGVDAQRNNYRAQRENSKALDDRRINPDVRILQPLFRALLLIISGEKYCDEDSKTVGGLQVCLVQTGLKDGLSDPITFDSIPDDKILRRLESVGAGGIETTLETAIDFVIDLEAREVAAFGLQPDPVAIWEPLELSPETWREKEPPVGPSSRFVDTSKYTKWTGGGEHYENRVMPVFEQRAFRHYALDQEEKGAGIH</sequence>
<organism evidence="1 2">
    <name type="scientific">Conoideocrella luteorostrata</name>
    <dbReference type="NCBI Taxonomy" id="1105319"/>
    <lineage>
        <taxon>Eukaryota</taxon>
        <taxon>Fungi</taxon>
        <taxon>Dikarya</taxon>
        <taxon>Ascomycota</taxon>
        <taxon>Pezizomycotina</taxon>
        <taxon>Sordariomycetes</taxon>
        <taxon>Hypocreomycetidae</taxon>
        <taxon>Hypocreales</taxon>
        <taxon>Clavicipitaceae</taxon>
        <taxon>Conoideocrella</taxon>
    </lineage>
</organism>
<evidence type="ECO:0000313" key="2">
    <source>
        <dbReference type="Proteomes" id="UP001251528"/>
    </source>
</evidence>
<reference evidence="1" key="1">
    <citation type="submission" date="2023-06" db="EMBL/GenBank/DDBJ databases">
        <title>Conoideocrella luteorostrata (Hypocreales: Clavicipitaceae), a potential biocontrol fungus for elongate hemlock scale in United States Christmas tree production areas.</title>
        <authorList>
            <person name="Barrett H."/>
            <person name="Lovett B."/>
            <person name="Macias A.M."/>
            <person name="Stajich J.E."/>
            <person name="Kasson M.T."/>
        </authorList>
    </citation>
    <scope>NUCLEOTIDE SEQUENCE</scope>
    <source>
        <strain evidence="1">ARSEF 14590</strain>
    </source>
</reference>
<dbReference type="Proteomes" id="UP001251528">
    <property type="component" value="Unassembled WGS sequence"/>
</dbReference>
<dbReference type="EMBL" id="JASWJB010000014">
    <property type="protein sequence ID" value="KAK2612589.1"/>
    <property type="molecule type" value="Genomic_DNA"/>
</dbReference>
<name>A0AAJ0CZR7_9HYPO</name>
<accession>A0AAJ0CZR7</accession>